<evidence type="ECO:0008006" key="4">
    <source>
        <dbReference type="Google" id="ProtNLM"/>
    </source>
</evidence>
<feature type="transmembrane region" description="Helical" evidence="1">
    <location>
        <begin position="20"/>
        <end position="41"/>
    </location>
</feature>
<keyword evidence="3" id="KW-1185">Reference proteome</keyword>
<dbReference type="RefSeq" id="WP_004801864.1">
    <property type="nucleotide sequence ID" value="NZ_AUGJ01000003.1"/>
</dbReference>
<gene>
    <name evidence="2" type="ORF">HMPREF9943_00591</name>
</gene>
<keyword evidence="1" id="KW-0472">Membrane</keyword>
<feature type="transmembrane region" description="Helical" evidence="1">
    <location>
        <begin position="53"/>
        <end position="72"/>
    </location>
</feature>
<keyword evidence="1" id="KW-1133">Transmembrane helix</keyword>
<evidence type="ECO:0000256" key="1">
    <source>
        <dbReference type="SAM" id="Phobius"/>
    </source>
</evidence>
<protein>
    <recommendedName>
        <fullName evidence="4">YcxB-like protein domain-containing protein</fullName>
    </recommendedName>
</protein>
<evidence type="ECO:0000313" key="3">
    <source>
        <dbReference type="Proteomes" id="UP000011758"/>
    </source>
</evidence>
<accession>M2Q2U1</accession>
<sequence>MKQRYVFHASSSGTEAVIGLGAPICFMGLVLLMMIIFYFIFPQINITGQLNRSFRLEIVFIMPSLIITYFFLKYVIKKIAHEYIVDINDYQVTVYKDTKAICLGEIKKIKVKRDSQCYRLKIYGSNHNYVFIIRPISNPFGMGTESDFNSIEKLTDDLKEYCL</sequence>
<proteinExistence type="predicted"/>
<keyword evidence="1" id="KW-0812">Transmembrane</keyword>
<dbReference type="EMBL" id="AGEJ01000010">
    <property type="protein sequence ID" value="EMD17220.1"/>
    <property type="molecule type" value="Genomic_DNA"/>
</dbReference>
<dbReference type="BioCyc" id="ECAT999415-HMP:GTTI-611-MONOMER"/>
<reference evidence="2 3" key="1">
    <citation type="submission" date="2013-02" db="EMBL/GenBank/DDBJ databases">
        <title>The Genome Sequence of Lactobacillus catenaformis F0143.</title>
        <authorList>
            <consortium name="The Broad Institute Genome Sequencing Platform"/>
            <person name="Earl A."/>
            <person name="Ward D."/>
            <person name="Feldgarden M."/>
            <person name="Gevers D."/>
            <person name="Izard J."/>
            <person name="Blanton J.M."/>
            <person name="Mathney J."/>
            <person name="Dewhirst F.E."/>
            <person name="Young S.K."/>
            <person name="Zeng Q."/>
            <person name="Gargeya S."/>
            <person name="Fitzgerald M."/>
            <person name="Haas B."/>
            <person name="Abouelleil A."/>
            <person name="Alvarado L."/>
            <person name="Arachchi H.M."/>
            <person name="Berlin A."/>
            <person name="Chapman S.B."/>
            <person name="Gearin G."/>
            <person name="Goldberg J."/>
            <person name="Griggs A."/>
            <person name="Gujja S."/>
            <person name="Hansen M."/>
            <person name="Heiman D."/>
            <person name="Howarth C."/>
            <person name="Larimer J."/>
            <person name="Lui A."/>
            <person name="MacDonald P.J.P."/>
            <person name="McCowen C."/>
            <person name="Montmayeur A."/>
            <person name="Murphy C."/>
            <person name="Neiman D."/>
            <person name="Pearson M."/>
            <person name="Priest M."/>
            <person name="Roberts A."/>
            <person name="Saif S."/>
            <person name="Shea T."/>
            <person name="Sisk P."/>
            <person name="Stolte C."/>
            <person name="Sykes S."/>
            <person name="Wortman J."/>
            <person name="Nusbaum C."/>
            <person name="Birren B."/>
        </authorList>
    </citation>
    <scope>NUCLEOTIDE SEQUENCE [LARGE SCALE GENOMIC DNA]</scope>
    <source>
        <strain evidence="2 3">OT 569</strain>
    </source>
</reference>
<organism evidence="2 3">
    <name type="scientific">Eggerthia catenaformis OT 569 = DSM 20559</name>
    <dbReference type="NCBI Taxonomy" id="999415"/>
    <lineage>
        <taxon>Bacteria</taxon>
        <taxon>Bacillati</taxon>
        <taxon>Bacillota</taxon>
        <taxon>Erysipelotrichia</taxon>
        <taxon>Erysipelotrichales</taxon>
        <taxon>Coprobacillaceae</taxon>
        <taxon>Eggerthia</taxon>
    </lineage>
</organism>
<dbReference type="Proteomes" id="UP000011758">
    <property type="component" value="Unassembled WGS sequence"/>
</dbReference>
<evidence type="ECO:0000313" key="2">
    <source>
        <dbReference type="EMBL" id="EMD17220.1"/>
    </source>
</evidence>
<dbReference type="AlphaFoldDB" id="M2Q2U1"/>
<comment type="caution">
    <text evidence="2">The sequence shown here is derived from an EMBL/GenBank/DDBJ whole genome shotgun (WGS) entry which is preliminary data.</text>
</comment>
<dbReference type="eggNOG" id="ENOG5033CA2">
    <property type="taxonomic scope" value="Bacteria"/>
</dbReference>
<name>M2Q2U1_9FIRM</name>